<evidence type="ECO:0000259" key="2">
    <source>
        <dbReference type="Pfam" id="PF20152"/>
    </source>
</evidence>
<feature type="transmembrane region" description="Helical" evidence="1">
    <location>
        <begin position="20"/>
        <end position="44"/>
    </location>
</feature>
<evidence type="ECO:0000313" key="4">
    <source>
        <dbReference type="Proteomes" id="UP000518752"/>
    </source>
</evidence>
<keyword evidence="4" id="KW-1185">Reference proteome</keyword>
<dbReference type="AlphaFoldDB" id="A0A8H5HLG7"/>
<keyword evidence="1" id="KW-1133">Transmembrane helix</keyword>
<feature type="domain" description="DUF6534" evidence="2">
    <location>
        <begin position="201"/>
        <end position="287"/>
    </location>
</feature>
<comment type="caution">
    <text evidence="3">The sequence shown here is derived from an EMBL/GenBank/DDBJ whole genome shotgun (WGS) entry which is preliminary data.</text>
</comment>
<feature type="transmembrane region" description="Helical" evidence="1">
    <location>
        <begin position="188"/>
        <end position="212"/>
    </location>
</feature>
<feature type="transmembrane region" description="Helical" evidence="1">
    <location>
        <begin position="86"/>
        <end position="108"/>
    </location>
</feature>
<dbReference type="PANTHER" id="PTHR40465:SF1">
    <property type="entry name" value="DUF6534 DOMAIN-CONTAINING PROTEIN"/>
    <property type="match status" value="1"/>
</dbReference>
<proteinExistence type="predicted"/>
<dbReference type="Pfam" id="PF20152">
    <property type="entry name" value="DUF6534"/>
    <property type="match status" value="1"/>
</dbReference>
<feature type="transmembrane region" description="Helical" evidence="1">
    <location>
        <begin position="232"/>
        <end position="255"/>
    </location>
</feature>
<sequence>MPPSFFPDPLPPFNIDTSLGAFEIGTIVAAFLFGITTLQVYLYFEQYPNDGKILKLMVRLLSFEHFFAANIHNLNMLWWWRQVMSIWLLELGHTITISHSLYVMTITWYGQPQLLVVPPITLDISILFNALVGLIEQAWFTRRLYAFSKNLWLTGLCALLSLTRLGSTLAYGSLATRRMNIFEFQLKYWWILTIIVVVGSVNDFILASSLAWHLYARKKGAFRSIVKLLERLIAFTIETSAITTIATLTMMICFFMMPMNFIYIGVYLCLAKSNLDFQNSHSIQLNSSASFQFTRMPCSHHSMPEKTSLALEADLRHRVQSPVTELAPGLLHNPRRVIYFSPGIVRFSDDVQARASTISPFDREFPDSPDGIVMTRYPILVKVDHERHLAEN</sequence>
<gene>
    <name evidence="3" type="ORF">D9757_006797</name>
</gene>
<feature type="transmembrane region" description="Helical" evidence="1">
    <location>
        <begin position="152"/>
        <end position="176"/>
    </location>
</feature>
<evidence type="ECO:0000256" key="1">
    <source>
        <dbReference type="SAM" id="Phobius"/>
    </source>
</evidence>
<protein>
    <recommendedName>
        <fullName evidence="2">DUF6534 domain-containing protein</fullName>
    </recommendedName>
</protein>
<dbReference type="InterPro" id="IPR045339">
    <property type="entry name" value="DUF6534"/>
</dbReference>
<dbReference type="PANTHER" id="PTHR40465">
    <property type="entry name" value="CHROMOSOME 1, WHOLE GENOME SHOTGUN SEQUENCE"/>
    <property type="match status" value="1"/>
</dbReference>
<accession>A0A8H5HLG7</accession>
<keyword evidence="1" id="KW-0812">Transmembrane</keyword>
<feature type="transmembrane region" description="Helical" evidence="1">
    <location>
        <begin position="120"/>
        <end position="140"/>
    </location>
</feature>
<dbReference type="EMBL" id="JAACJN010000039">
    <property type="protein sequence ID" value="KAF5385563.1"/>
    <property type="molecule type" value="Genomic_DNA"/>
</dbReference>
<dbReference type="Proteomes" id="UP000518752">
    <property type="component" value="Unassembled WGS sequence"/>
</dbReference>
<organism evidence="3 4">
    <name type="scientific">Collybiopsis confluens</name>
    <dbReference type="NCBI Taxonomy" id="2823264"/>
    <lineage>
        <taxon>Eukaryota</taxon>
        <taxon>Fungi</taxon>
        <taxon>Dikarya</taxon>
        <taxon>Basidiomycota</taxon>
        <taxon>Agaricomycotina</taxon>
        <taxon>Agaricomycetes</taxon>
        <taxon>Agaricomycetidae</taxon>
        <taxon>Agaricales</taxon>
        <taxon>Marasmiineae</taxon>
        <taxon>Omphalotaceae</taxon>
        <taxon>Collybiopsis</taxon>
    </lineage>
</organism>
<dbReference type="OrthoDB" id="2868589at2759"/>
<evidence type="ECO:0000313" key="3">
    <source>
        <dbReference type="EMBL" id="KAF5385563.1"/>
    </source>
</evidence>
<keyword evidence="1" id="KW-0472">Membrane</keyword>
<reference evidence="3 4" key="1">
    <citation type="journal article" date="2020" name="ISME J.">
        <title>Uncovering the hidden diversity of litter-decomposition mechanisms in mushroom-forming fungi.</title>
        <authorList>
            <person name="Floudas D."/>
            <person name="Bentzer J."/>
            <person name="Ahren D."/>
            <person name="Johansson T."/>
            <person name="Persson P."/>
            <person name="Tunlid A."/>
        </authorList>
    </citation>
    <scope>NUCLEOTIDE SEQUENCE [LARGE SCALE GENOMIC DNA]</scope>
    <source>
        <strain evidence="3 4">CBS 406.79</strain>
    </source>
</reference>
<name>A0A8H5HLG7_9AGAR</name>